<keyword evidence="10" id="KW-0648">Protein biosynthesis</keyword>
<dbReference type="Gene3D" id="3.30.930.10">
    <property type="entry name" value="Bira Bifunctional Protein, Domain 2"/>
    <property type="match status" value="1"/>
</dbReference>
<sequence>MTHTFHPLEVTLLKALMTATEPEDANKLESRTQLSSGQLSMALGWLEAKKLIEIHPGPPETEVTVTDSGREILEEGFPEEVIIDRIRKDPTLTIAKLREGVSDPATISKAIGDLKSQGIISILEGGILAVTAPLPESLVRSFDLIRAIEKEGSILLESLPQEDRELLEGQSRKRGKGKGILRLDVRDTRCFSLIPGLVDLEDLELEEGALGAVTPEMLQNKTYKGKRFRPYSLETPAPRPPIGLLHPYRSYLDEVRGHLVRLGFTEMSGTLVENEFWNMDALFIPQTHPARNIHDIYLIREPRESALLDPELKKEVRAVHAGTENSAGSRGWRQPWSEAQSRRLLLRSQGTALSAHQMASSPDVPGKYFAIARCFRYDQVDQTHAVDFYQAEGIVLEPGASFKTLLGLLTLFAKEVAGAREIHFKPAYFPFTEPSVEIHVKHPVLGWMELGGAGLFRPEVTKPLGIDVPVIAWGLGIDRMAMMSLGLSDIRDLFSGELSTITRMHEARAKSRSVFKNTEKGS</sequence>
<evidence type="ECO:0000256" key="10">
    <source>
        <dbReference type="ARBA" id="ARBA00022917"/>
    </source>
</evidence>
<dbReference type="GO" id="GO:0000049">
    <property type="term" value="F:tRNA binding"/>
    <property type="evidence" value="ECO:0007669"/>
    <property type="project" value="InterPro"/>
</dbReference>
<organism evidence="13 14">
    <name type="scientific">Leptospirillum ferrooxidans (strain C2-3)</name>
    <dbReference type="NCBI Taxonomy" id="1162668"/>
    <lineage>
        <taxon>Bacteria</taxon>
        <taxon>Pseudomonadati</taxon>
        <taxon>Nitrospirota</taxon>
        <taxon>Nitrospiria</taxon>
        <taxon>Nitrospirales</taxon>
        <taxon>Nitrospiraceae</taxon>
        <taxon>Leptospirillum</taxon>
    </lineage>
</organism>
<dbReference type="OrthoDB" id="9800719at2"/>
<evidence type="ECO:0000256" key="3">
    <source>
        <dbReference type="ARBA" id="ARBA00012814"/>
    </source>
</evidence>
<keyword evidence="14" id="KW-1185">Reference proteome</keyword>
<comment type="similarity">
    <text evidence="2">Belongs to the class-II aminoacyl-tRNA synthetase family. Phe-tRNA synthetase alpha subunit type 2 subfamily.</text>
</comment>
<protein>
    <recommendedName>
        <fullName evidence="3">phenylalanine--tRNA ligase</fullName>
        <ecNumber evidence="3">6.1.1.20</ecNumber>
    </recommendedName>
</protein>
<dbReference type="CDD" id="cd00496">
    <property type="entry name" value="PheRS_alpha_core"/>
    <property type="match status" value="1"/>
</dbReference>
<dbReference type="GO" id="GO:0004826">
    <property type="term" value="F:phenylalanine-tRNA ligase activity"/>
    <property type="evidence" value="ECO:0007669"/>
    <property type="project" value="UniProtKB-EC"/>
</dbReference>
<evidence type="ECO:0000313" key="14">
    <source>
        <dbReference type="Proteomes" id="UP000007382"/>
    </source>
</evidence>
<keyword evidence="4" id="KW-0963">Cytoplasm</keyword>
<dbReference type="Gene3D" id="1.10.10.10">
    <property type="entry name" value="Winged helix-like DNA-binding domain superfamily/Winged helix DNA-binding domain"/>
    <property type="match status" value="1"/>
</dbReference>
<dbReference type="NCBIfam" id="TIGR00468">
    <property type="entry name" value="pheS"/>
    <property type="match status" value="1"/>
</dbReference>
<accession>I0IKP8</accession>
<dbReference type="GO" id="GO:0005737">
    <property type="term" value="C:cytoplasm"/>
    <property type="evidence" value="ECO:0007669"/>
    <property type="project" value="UniProtKB-SubCell"/>
</dbReference>
<dbReference type="eggNOG" id="COG0016">
    <property type="taxonomic scope" value="Bacteria"/>
</dbReference>
<name>I0IKP8_LEPFC</name>
<evidence type="ECO:0000259" key="12">
    <source>
        <dbReference type="PROSITE" id="PS50862"/>
    </source>
</evidence>
<keyword evidence="11 13" id="KW-0030">Aminoacyl-tRNA synthetase</keyword>
<evidence type="ECO:0000256" key="4">
    <source>
        <dbReference type="ARBA" id="ARBA00022490"/>
    </source>
</evidence>
<dbReference type="GO" id="GO:0006432">
    <property type="term" value="P:phenylalanyl-tRNA aminoacylation"/>
    <property type="evidence" value="ECO:0007669"/>
    <property type="project" value="InterPro"/>
</dbReference>
<feature type="domain" description="Aminoacyl-transfer RNA synthetases class-II family profile" evidence="12">
    <location>
        <begin position="310"/>
        <end position="495"/>
    </location>
</feature>
<reference evidence="14" key="2">
    <citation type="submission" date="2012-03" db="EMBL/GenBank/DDBJ databases">
        <title>The complete genome sequence of the pioneer microbe on fresh volcanic deposit, Leptospirillum ferrooxidans strain C2-3.</title>
        <authorList>
            <person name="Fujimura R."/>
            <person name="Sato Y."/>
            <person name="Nishizawa T."/>
            <person name="Nanba K."/>
            <person name="Oshima K."/>
            <person name="Hattori M."/>
            <person name="Kamijo T."/>
            <person name="Ohta H."/>
        </authorList>
    </citation>
    <scope>NUCLEOTIDE SEQUENCE [LARGE SCALE GENOMIC DNA]</scope>
    <source>
        <strain evidence="14">C2-3</strain>
    </source>
</reference>
<dbReference type="SUPFAM" id="SSF46785">
    <property type="entry name" value="Winged helix' DNA-binding domain"/>
    <property type="match status" value="1"/>
</dbReference>
<dbReference type="Pfam" id="PF01409">
    <property type="entry name" value="tRNA-synt_2d"/>
    <property type="match status" value="1"/>
</dbReference>
<evidence type="ECO:0000256" key="7">
    <source>
        <dbReference type="ARBA" id="ARBA00022741"/>
    </source>
</evidence>
<evidence type="ECO:0000256" key="6">
    <source>
        <dbReference type="ARBA" id="ARBA00022723"/>
    </source>
</evidence>
<dbReference type="STRING" id="1162668.LFE_0118"/>
<dbReference type="PANTHER" id="PTHR11538">
    <property type="entry name" value="PHENYLALANYL-TRNA SYNTHETASE"/>
    <property type="match status" value="1"/>
</dbReference>
<evidence type="ECO:0000256" key="5">
    <source>
        <dbReference type="ARBA" id="ARBA00022598"/>
    </source>
</evidence>
<evidence type="ECO:0000256" key="8">
    <source>
        <dbReference type="ARBA" id="ARBA00022840"/>
    </source>
</evidence>
<comment type="subcellular location">
    <subcellularLocation>
        <location evidence="1">Cytoplasm</location>
    </subcellularLocation>
</comment>
<dbReference type="NCBIfam" id="NF003210">
    <property type="entry name" value="PRK04172.1"/>
    <property type="match status" value="1"/>
</dbReference>
<dbReference type="InterPro" id="IPR036390">
    <property type="entry name" value="WH_DNA-bd_sf"/>
</dbReference>
<dbReference type="GO" id="GO:0005524">
    <property type="term" value="F:ATP binding"/>
    <property type="evidence" value="ECO:0007669"/>
    <property type="project" value="UniProtKB-KW"/>
</dbReference>
<evidence type="ECO:0000313" key="13">
    <source>
        <dbReference type="EMBL" id="BAM05847.1"/>
    </source>
</evidence>
<dbReference type="HOGENOM" id="CLU_025086_2_2_0"/>
<dbReference type="InterPro" id="IPR045864">
    <property type="entry name" value="aa-tRNA-synth_II/BPL/LPL"/>
</dbReference>
<evidence type="ECO:0000256" key="1">
    <source>
        <dbReference type="ARBA" id="ARBA00004496"/>
    </source>
</evidence>
<reference evidence="13 14" key="1">
    <citation type="journal article" date="2012" name="J. Bacteriol.">
        <title>Complete Genome Sequence of Leptospirillum ferrooxidans Strain C2-3, Isolated from a Fresh Volcanic Ash Deposit on the Island of Miyake, Japan.</title>
        <authorList>
            <person name="Fujimura R."/>
            <person name="Sato Y."/>
            <person name="Nishizawa T."/>
            <person name="Oshima K."/>
            <person name="Kim S.-W."/>
            <person name="Hattori M."/>
            <person name="Kamijo T."/>
            <person name="Ohta H."/>
        </authorList>
    </citation>
    <scope>NUCLEOTIDE SEQUENCE [LARGE SCALE GENOMIC DNA]</scope>
    <source>
        <strain evidence="13 14">C2-3</strain>
    </source>
</reference>
<keyword evidence="9" id="KW-0460">Magnesium</keyword>
<dbReference type="PANTHER" id="PTHR11538:SF40">
    <property type="entry name" value="PHENYLALANINE--TRNA LIGASE ALPHA SUBUNIT"/>
    <property type="match status" value="1"/>
</dbReference>
<dbReference type="AlphaFoldDB" id="I0IKP8"/>
<dbReference type="InterPro" id="IPR006195">
    <property type="entry name" value="aa-tRNA-synth_II"/>
</dbReference>
<proteinExistence type="inferred from homology"/>
<dbReference type="GO" id="GO:0046872">
    <property type="term" value="F:metal ion binding"/>
    <property type="evidence" value="ECO:0007669"/>
    <property type="project" value="UniProtKB-KW"/>
</dbReference>
<keyword evidence="6" id="KW-0479">Metal-binding</keyword>
<keyword evidence="7" id="KW-0547">Nucleotide-binding</keyword>
<dbReference type="InterPro" id="IPR002319">
    <property type="entry name" value="Phenylalanyl-tRNA_Synthase"/>
</dbReference>
<dbReference type="Proteomes" id="UP000007382">
    <property type="component" value="Chromosome"/>
</dbReference>
<dbReference type="EC" id="6.1.1.20" evidence="3"/>
<dbReference type="PROSITE" id="PS50862">
    <property type="entry name" value="AA_TRNA_LIGASE_II"/>
    <property type="match status" value="1"/>
</dbReference>
<dbReference type="SUPFAM" id="SSF55681">
    <property type="entry name" value="Class II aaRS and biotin synthetases"/>
    <property type="match status" value="1"/>
</dbReference>
<dbReference type="KEGG" id="lfc:LFE_0118"/>
<evidence type="ECO:0000256" key="11">
    <source>
        <dbReference type="ARBA" id="ARBA00023146"/>
    </source>
</evidence>
<evidence type="ECO:0000256" key="9">
    <source>
        <dbReference type="ARBA" id="ARBA00022842"/>
    </source>
</evidence>
<dbReference type="EMBL" id="AP012342">
    <property type="protein sequence ID" value="BAM05847.1"/>
    <property type="molecule type" value="Genomic_DNA"/>
</dbReference>
<evidence type="ECO:0000256" key="2">
    <source>
        <dbReference type="ARBA" id="ARBA00006703"/>
    </source>
</evidence>
<dbReference type="RefSeq" id="WP_014448342.1">
    <property type="nucleotide sequence ID" value="NC_017094.1"/>
</dbReference>
<gene>
    <name evidence="13" type="ordered locus">LFE_0118</name>
</gene>
<dbReference type="InterPro" id="IPR036388">
    <property type="entry name" value="WH-like_DNA-bd_sf"/>
</dbReference>
<keyword evidence="5" id="KW-0436">Ligase</keyword>
<dbReference type="InterPro" id="IPR004529">
    <property type="entry name" value="Phe-tRNA-synth_IIc_asu"/>
</dbReference>
<keyword evidence="8" id="KW-0067">ATP-binding</keyword>
<dbReference type="PATRIC" id="fig|1162668.3.peg.141"/>